<evidence type="ECO:0000259" key="3">
    <source>
        <dbReference type="PROSITE" id="PS51186"/>
    </source>
</evidence>
<dbReference type="Pfam" id="PF00583">
    <property type="entry name" value="Acetyltransf_1"/>
    <property type="match status" value="1"/>
</dbReference>
<dbReference type="Gene3D" id="1.10.10.10">
    <property type="entry name" value="Winged helix-like DNA-binding domain superfamily/Winged helix DNA-binding domain"/>
    <property type="match status" value="1"/>
</dbReference>
<dbReference type="InterPro" id="IPR000835">
    <property type="entry name" value="HTH_MarR-typ"/>
</dbReference>
<dbReference type="PROSITE" id="PS50995">
    <property type="entry name" value="HTH_MARR_2"/>
    <property type="match status" value="1"/>
</dbReference>
<dbReference type="InterPro" id="IPR050769">
    <property type="entry name" value="NAT_camello-type"/>
</dbReference>
<dbReference type="CDD" id="cd04301">
    <property type="entry name" value="NAT_SF"/>
    <property type="match status" value="1"/>
</dbReference>
<dbReference type="SMART" id="SM00347">
    <property type="entry name" value="HTH_MARR"/>
    <property type="match status" value="1"/>
</dbReference>
<evidence type="ECO:0000256" key="1">
    <source>
        <dbReference type="ARBA" id="ARBA00022679"/>
    </source>
</evidence>
<evidence type="ECO:0000313" key="5">
    <source>
        <dbReference type="Proteomes" id="UP001500171"/>
    </source>
</evidence>
<name>A0ABP9N214_9GAMM</name>
<keyword evidence="5" id="KW-1185">Reference proteome</keyword>
<proteinExistence type="predicted"/>
<dbReference type="SUPFAM" id="SSF46785">
    <property type="entry name" value="Winged helix' DNA-binding domain"/>
    <property type="match status" value="1"/>
</dbReference>
<organism evidence="4 5">
    <name type="scientific">Orbus sasakiae</name>
    <dbReference type="NCBI Taxonomy" id="1078475"/>
    <lineage>
        <taxon>Bacteria</taxon>
        <taxon>Pseudomonadati</taxon>
        <taxon>Pseudomonadota</taxon>
        <taxon>Gammaproteobacteria</taxon>
        <taxon>Orbales</taxon>
        <taxon>Orbaceae</taxon>
        <taxon>Orbus</taxon>
    </lineage>
</organism>
<sequence>MLSRKSSGTELSPLQSHILIELEAKPCGVIELSDKLCVDKASISRTIRSLIEAHYLLREQDKFDGRASTFRLSDIGKQILDTIEHNADRFTEDALSSSSDHEIAFFLKSIKQLSIGLRNARLQRDANLTIRHITAQDNAAMAKLIRNSFCENKIDHLDGVSLHDPELDQLSQAYQKSGASYWVAELDGKIIGGAGLAPLFGVNDTCELQKLFFSSQVKGMGLGRRMLAHILSQAKSMKYTFCYLETLNELKDAVKLYEAFDFQYTPKLGNTGHNSCDIYMLKKL</sequence>
<dbReference type="Pfam" id="PF01047">
    <property type="entry name" value="MarR"/>
    <property type="match status" value="1"/>
</dbReference>
<dbReference type="Proteomes" id="UP001500171">
    <property type="component" value="Unassembled WGS sequence"/>
</dbReference>
<dbReference type="Gene3D" id="3.40.630.30">
    <property type="match status" value="1"/>
</dbReference>
<dbReference type="InterPro" id="IPR000182">
    <property type="entry name" value="GNAT_dom"/>
</dbReference>
<feature type="domain" description="N-acetyltransferase" evidence="3">
    <location>
        <begin position="128"/>
        <end position="284"/>
    </location>
</feature>
<dbReference type="PROSITE" id="PS51186">
    <property type="entry name" value="GNAT"/>
    <property type="match status" value="1"/>
</dbReference>
<feature type="domain" description="HTH marR-type" evidence="2">
    <location>
        <begin position="1"/>
        <end position="115"/>
    </location>
</feature>
<evidence type="ECO:0000259" key="2">
    <source>
        <dbReference type="PROSITE" id="PS50995"/>
    </source>
</evidence>
<dbReference type="InterPro" id="IPR036390">
    <property type="entry name" value="WH_DNA-bd_sf"/>
</dbReference>
<accession>A0ABP9N214</accession>
<evidence type="ECO:0000313" key="4">
    <source>
        <dbReference type="EMBL" id="GAA5107473.1"/>
    </source>
</evidence>
<keyword evidence="1" id="KW-0808">Transferase</keyword>
<dbReference type="PANTHER" id="PTHR13947:SF37">
    <property type="entry name" value="LD18367P"/>
    <property type="match status" value="1"/>
</dbReference>
<dbReference type="EMBL" id="BAABHY010000001">
    <property type="protein sequence ID" value="GAA5107473.1"/>
    <property type="molecule type" value="Genomic_DNA"/>
</dbReference>
<gene>
    <name evidence="4" type="ORF">GCM10023211_08640</name>
</gene>
<dbReference type="SUPFAM" id="SSF55729">
    <property type="entry name" value="Acyl-CoA N-acyltransferases (Nat)"/>
    <property type="match status" value="1"/>
</dbReference>
<comment type="caution">
    <text evidence="4">The sequence shown here is derived from an EMBL/GenBank/DDBJ whole genome shotgun (WGS) entry which is preliminary data.</text>
</comment>
<dbReference type="PANTHER" id="PTHR13947">
    <property type="entry name" value="GNAT FAMILY N-ACETYLTRANSFERASE"/>
    <property type="match status" value="1"/>
</dbReference>
<reference evidence="5" key="1">
    <citation type="journal article" date="2019" name="Int. J. Syst. Evol. Microbiol.">
        <title>The Global Catalogue of Microorganisms (GCM) 10K type strain sequencing project: providing services to taxonomists for standard genome sequencing and annotation.</title>
        <authorList>
            <consortium name="The Broad Institute Genomics Platform"/>
            <consortium name="The Broad Institute Genome Sequencing Center for Infectious Disease"/>
            <person name="Wu L."/>
            <person name="Ma J."/>
        </authorList>
    </citation>
    <scope>NUCLEOTIDE SEQUENCE [LARGE SCALE GENOMIC DNA]</scope>
    <source>
        <strain evidence="5">JCM 18050</strain>
    </source>
</reference>
<protein>
    <submittedName>
        <fullName evidence="4">Bifunctional helix-turn-helix transcriptional regulator/GNAT family N-acetyltransferase</fullName>
    </submittedName>
</protein>
<dbReference type="InterPro" id="IPR016181">
    <property type="entry name" value="Acyl_CoA_acyltransferase"/>
</dbReference>
<dbReference type="InterPro" id="IPR036388">
    <property type="entry name" value="WH-like_DNA-bd_sf"/>
</dbReference>